<organism evidence="2 3">
    <name type="scientific">Meganyctiphanes norvegica</name>
    <name type="common">Northern krill</name>
    <name type="synonym">Thysanopoda norvegica</name>
    <dbReference type="NCBI Taxonomy" id="48144"/>
    <lineage>
        <taxon>Eukaryota</taxon>
        <taxon>Metazoa</taxon>
        <taxon>Ecdysozoa</taxon>
        <taxon>Arthropoda</taxon>
        <taxon>Crustacea</taxon>
        <taxon>Multicrustacea</taxon>
        <taxon>Malacostraca</taxon>
        <taxon>Eumalacostraca</taxon>
        <taxon>Eucarida</taxon>
        <taxon>Euphausiacea</taxon>
        <taxon>Euphausiidae</taxon>
        <taxon>Meganyctiphanes</taxon>
    </lineage>
</organism>
<dbReference type="EMBL" id="CAXKWB010013300">
    <property type="protein sequence ID" value="CAL4107249.1"/>
    <property type="molecule type" value="Genomic_DNA"/>
</dbReference>
<accession>A0AAV2QYH1</accession>
<gene>
    <name evidence="2" type="ORF">MNOR_LOCUS18517</name>
</gene>
<evidence type="ECO:0000313" key="3">
    <source>
        <dbReference type="Proteomes" id="UP001497623"/>
    </source>
</evidence>
<proteinExistence type="predicted"/>
<name>A0AAV2QYH1_MEGNR</name>
<evidence type="ECO:0000313" key="2">
    <source>
        <dbReference type="EMBL" id="CAL4107249.1"/>
    </source>
</evidence>
<dbReference type="Proteomes" id="UP001497623">
    <property type="component" value="Unassembled WGS sequence"/>
</dbReference>
<comment type="caution">
    <text evidence="2">The sequence shown here is derived from an EMBL/GenBank/DDBJ whole genome shotgun (WGS) entry which is preliminary data.</text>
</comment>
<keyword evidence="3" id="KW-1185">Reference proteome</keyword>
<reference evidence="2 3" key="1">
    <citation type="submission" date="2024-05" db="EMBL/GenBank/DDBJ databases">
        <authorList>
            <person name="Wallberg A."/>
        </authorList>
    </citation>
    <scope>NUCLEOTIDE SEQUENCE [LARGE SCALE GENOMIC DNA]</scope>
</reference>
<feature type="region of interest" description="Disordered" evidence="1">
    <location>
        <begin position="620"/>
        <end position="642"/>
    </location>
</feature>
<evidence type="ECO:0000256" key="1">
    <source>
        <dbReference type="SAM" id="MobiDB-lite"/>
    </source>
</evidence>
<feature type="non-terminal residue" evidence="2">
    <location>
        <position position="943"/>
    </location>
</feature>
<feature type="non-terminal residue" evidence="2">
    <location>
        <position position="1"/>
    </location>
</feature>
<dbReference type="AlphaFoldDB" id="A0AAV2QYH1"/>
<feature type="region of interest" description="Disordered" evidence="1">
    <location>
        <begin position="275"/>
        <end position="325"/>
    </location>
</feature>
<protein>
    <submittedName>
        <fullName evidence="2">Uncharacterized protein</fullName>
    </submittedName>
</protein>
<sequence>ITFIIVEDLEISQIRNKLKSFNQNVKENSLLIIITGIHNNVKVKNISNLNSPYIPSKLYIHPNNLKTISDIEKESFDLQKAIKTLVGDTCKVVMAPPIPAAITTYLKLSTLFNQYSNLHSKRQKISLQILRDEGLRFPTLVQNYLNVNEYPVDKFVISPGKKITYSALTNWEQLETWYNIFTLLTGIGPQSCIDHFAGFLYHNIKSEQENLEVIDIPDWTKETNLKKEKTLVNTNSKHGSFLQIISTEPKNIEISKNKISELIFFGESSNSEVAEQNKLADISTSKENNKKNKEEINKDKDIKQKPKEEKSRSRGSKQKVIEENSKSKEIKQKYIEEKIESKECDQQNIKDNCKISSEESKASRQVIVVIDDRHIDYVSHMHSPQNKVFIIQIHKMSPDKLRREIIELIKIKPGNVLWMVVLGMYSSFTIKKDKLSQYEKEPLKIHMPYSEDLNYNGGNFKAWKETLAEINSHLKSGSLILISILPIILRRQNSKSDYSLNANNYSKYTQGINKIGNALLANQRIVNIEGRYMPKVNYVWEFPISMRYDEIYTRQKNCEWLSDWYTTFQKLTDVNATDIIPPVLQKFENIVKISSLPIKSHLLEFSQSLNKAVISQVGVQPKQPNSEKGRDGALASKSSDKLKKNTESINTDNLDFKDKEMEKESEIAKYSELLFLIFKNPVSQPPAKDSINYKNKQVVVVIGEEDSVTKFCKIKIPTIFLIPKYVCNQDYILARKNIPDKCVKANKIIWVLLCEMAVFNDDGFTKLAKFASELIQEIGKHSAVLISPITPQAVILPPKDTTNVVSKFITFSSEVQRIGKERSYTPVIAPIGATKNNILQKLETLQQQWMSLHLRIMNAQMFPIVDIMDFESKKMAAIEVIEDLRQINGTPKNYYEWKHFMSALVMFYSNAIQMVESTTYQLPITAQQSSVGDKEQNKKKMKV</sequence>
<feature type="compositionally biased region" description="Basic and acidic residues" evidence="1">
    <location>
        <begin position="287"/>
        <end position="312"/>
    </location>
</feature>